<feature type="region of interest" description="Disordered" evidence="1">
    <location>
        <begin position="123"/>
        <end position="152"/>
    </location>
</feature>
<organism evidence="2">
    <name type="scientific">Tanacetum cinerariifolium</name>
    <name type="common">Dalmatian daisy</name>
    <name type="synonym">Chrysanthemum cinerariifolium</name>
    <dbReference type="NCBI Taxonomy" id="118510"/>
    <lineage>
        <taxon>Eukaryota</taxon>
        <taxon>Viridiplantae</taxon>
        <taxon>Streptophyta</taxon>
        <taxon>Embryophyta</taxon>
        <taxon>Tracheophyta</taxon>
        <taxon>Spermatophyta</taxon>
        <taxon>Magnoliopsida</taxon>
        <taxon>eudicotyledons</taxon>
        <taxon>Gunneridae</taxon>
        <taxon>Pentapetalae</taxon>
        <taxon>asterids</taxon>
        <taxon>campanulids</taxon>
        <taxon>Asterales</taxon>
        <taxon>Asteraceae</taxon>
        <taxon>Asteroideae</taxon>
        <taxon>Anthemideae</taxon>
        <taxon>Anthemidinae</taxon>
        <taxon>Tanacetum</taxon>
    </lineage>
</organism>
<dbReference type="AlphaFoldDB" id="A0A699KJS7"/>
<gene>
    <name evidence="2" type="ORF">Tci_663970</name>
</gene>
<feature type="compositionally biased region" description="Polar residues" evidence="1">
    <location>
        <begin position="140"/>
        <end position="152"/>
    </location>
</feature>
<dbReference type="EMBL" id="BKCJ010514340">
    <property type="protein sequence ID" value="GFA91998.1"/>
    <property type="molecule type" value="Genomic_DNA"/>
</dbReference>
<protein>
    <submittedName>
        <fullName evidence="2">Uncharacterized protein</fullName>
    </submittedName>
</protein>
<sequence>MLMYKWKKNQVIEFFSWDHARVERLLISLNINDFMMYCSITGTEALNPLKSGYPVVLTMLGTLRSSYARAMIELRADVELKDNIVAVMRKITGEEYYTCNIHVDWPEYDIQAKTSLPPVFKKPTANTSVNKKKNVEPTKEASQATNSSGSSFWNVDASSPSTTLVIEKIDKIKKLIIEGKVTLMDDDGQPLEKVASSYDYDSEDESLLEQWTESYKNGDYGYDSYDDDMYEGQDIPEKF</sequence>
<reference evidence="2" key="1">
    <citation type="journal article" date="2019" name="Sci. Rep.">
        <title>Draft genome of Tanacetum cinerariifolium, the natural source of mosquito coil.</title>
        <authorList>
            <person name="Yamashiro T."/>
            <person name="Shiraishi A."/>
            <person name="Satake H."/>
            <person name="Nakayama K."/>
        </authorList>
    </citation>
    <scope>NUCLEOTIDE SEQUENCE</scope>
</reference>
<evidence type="ECO:0000256" key="1">
    <source>
        <dbReference type="SAM" id="MobiDB-lite"/>
    </source>
</evidence>
<accession>A0A699KJS7</accession>
<proteinExistence type="predicted"/>
<evidence type="ECO:0000313" key="2">
    <source>
        <dbReference type="EMBL" id="GFA91998.1"/>
    </source>
</evidence>
<name>A0A699KJS7_TANCI</name>
<comment type="caution">
    <text evidence="2">The sequence shown here is derived from an EMBL/GenBank/DDBJ whole genome shotgun (WGS) entry which is preliminary data.</text>
</comment>